<keyword evidence="4" id="KW-0540">Nuclease</keyword>
<keyword evidence="4" id="KW-0255">Endonuclease</keyword>
<dbReference type="GO" id="GO:0015666">
    <property type="term" value="F:restriction endodeoxyribonuclease activity"/>
    <property type="evidence" value="ECO:0007669"/>
    <property type="project" value="TreeGrafter"/>
</dbReference>
<dbReference type="GO" id="GO:0003677">
    <property type="term" value="F:DNA binding"/>
    <property type="evidence" value="ECO:0007669"/>
    <property type="project" value="InterPro"/>
</dbReference>
<feature type="compositionally biased region" description="Low complexity" evidence="1">
    <location>
        <begin position="99"/>
        <end position="118"/>
    </location>
</feature>
<keyword evidence="2" id="KW-0472">Membrane</keyword>
<accession>A0A6G2BE68</accession>
<dbReference type="InterPro" id="IPR007560">
    <property type="entry name" value="Restrct_endonuc_IV_Mrr"/>
</dbReference>
<evidence type="ECO:0000313" key="4">
    <source>
        <dbReference type="EMBL" id="MTE20504.1"/>
    </source>
</evidence>
<dbReference type="InterPro" id="IPR052906">
    <property type="entry name" value="Type_IV_Methyl-Rstrct_Enzyme"/>
</dbReference>
<dbReference type="AlphaFoldDB" id="A0A6G2BE68"/>
<evidence type="ECO:0000256" key="1">
    <source>
        <dbReference type="SAM" id="MobiDB-lite"/>
    </source>
</evidence>
<dbReference type="EMBL" id="WIXO01000001">
    <property type="protein sequence ID" value="MTE20504.1"/>
    <property type="molecule type" value="Genomic_DNA"/>
</dbReference>
<dbReference type="SUPFAM" id="SSF52980">
    <property type="entry name" value="Restriction endonuclease-like"/>
    <property type="match status" value="1"/>
</dbReference>
<feature type="transmembrane region" description="Helical" evidence="2">
    <location>
        <begin position="50"/>
        <end position="69"/>
    </location>
</feature>
<sequence>MATSARRTRPVERRSRFDLRLTAMGFALAAIVLFGAGLAGRVLLDAARRHPIAAVAVCLIVVPLAVGALRGGRRFRASRAARHATAALTEAAETVLEEAAPGGDRGAPDGASDGAPADGTERTVRLDGPPPGRDGVEPGAGTAPGAPAEAGYAVDHVDHVDYTALEAEEFERAVAALCERDGCREVEVVGGAGDLGADVVATAPDGRRVVIQCKRYGEANKVGSQDLQRFGGTCWTVHGAQVAAVVTTGDFTAPAAEYAERCGILCLDRWALDAWSRGTGPAPWEGSPSVGPPDGEAQTGRDL</sequence>
<dbReference type="GO" id="GO:0009307">
    <property type="term" value="P:DNA restriction-modification system"/>
    <property type="evidence" value="ECO:0007669"/>
    <property type="project" value="InterPro"/>
</dbReference>
<dbReference type="RefSeq" id="WP_155071557.1">
    <property type="nucleotide sequence ID" value="NZ_WIXO01000001.1"/>
</dbReference>
<comment type="caution">
    <text evidence="4">The sequence shown here is derived from an EMBL/GenBank/DDBJ whole genome shotgun (WGS) entry which is preliminary data.</text>
</comment>
<evidence type="ECO:0000313" key="5">
    <source>
        <dbReference type="Proteomes" id="UP000473014"/>
    </source>
</evidence>
<dbReference type="InterPro" id="IPR011856">
    <property type="entry name" value="tRNA_endonuc-like_dom_sf"/>
</dbReference>
<dbReference type="PANTHER" id="PTHR30015:SF6">
    <property type="entry name" value="SLL1429 PROTEIN"/>
    <property type="match status" value="1"/>
</dbReference>
<organism evidence="4 5">
    <name type="scientific">Streptomyces taklimakanensis</name>
    <dbReference type="NCBI Taxonomy" id="2569853"/>
    <lineage>
        <taxon>Bacteria</taxon>
        <taxon>Bacillati</taxon>
        <taxon>Actinomycetota</taxon>
        <taxon>Actinomycetes</taxon>
        <taxon>Kitasatosporales</taxon>
        <taxon>Streptomycetaceae</taxon>
        <taxon>Streptomyces</taxon>
    </lineage>
</organism>
<dbReference type="Pfam" id="PF04471">
    <property type="entry name" value="Mrr_cat"/>
    <property type="match status" value="1"/>
</dbReference>
<evidence type="ECO:0000259" key="3">
    <source>
        <dbReference type="Pfam" id="PF04471"/>
    </source>
</evidence>
<keyword evidence="2" id="KW-0812">Transmembrane</keyword>
<dbReference type="Proteomes" id="UP000473014">
    <property type="component" value="Unassembled WGS sequence"/>
</dbReference>
<gene>
    <name evidence="4" type="ORF">F0L17_15580</name>
</gene>
<dbReference type="Gene3D" id="3.40.1350.10">
    <property type="match status" value="1"/>
</dbReference>
<dbReference type="OrthoDB" id="5181666at2"/>
<evidence type="ECO:0000256" key="2">
    <source>
        <dbReference type="SAM" id="Phobius"/>
    </source>
</evidence>
<feature type="region of interest" description="Disordered" evidence="1">
    <location>
        <begin position="99"/>
        <end position="149"/>
    </location>
</feature>
<protein>
    <submittedName>
        <fullName evidence="4">Restriction endonuclease</fullName>
    </submittedName>
</protein>
<dbReference type="InterPro" id="IPR011335">
    <property type="entry name" value="Restrct_endonuc-II-like"/>
</dbReference>
<proteinExistence type="predicted"/>
<reference evidence="4 5" key="1">
    <citation type="submission" date="2019-11" db="EMBL/GenBank/DDBJ databases">
        <authorList>
            <person name="Yuan L."/>
        </authorList>
    </citation>
    <scope>NUCLEOTIDE SEQUENCE [LARGE SCALE GENOMIC DNA]</scope>
    <source>
        <strain evidence="4 5">TRM43335</strain>
    </source>
</reference>
<dbReference type="PANTHER" id="PTHR30015">
    <property type="entry name" value="MRR RESTRICTION SYSTEM PROTEIN"/>
    <property type="match status" value="1"/>
</dbReference>
<keyword evidence="5" id="KW-1185">Reference proteome</keyword>
<keyword evidence="2" id="KW-1133">Transmembrane helix</keyword>
<name>A0A6G2BE68_9ACTN</name>
<feature type="transmembrane region" description="Helical" evidence="2">
    <location>
        <begin position="21"/>
        <end position="44"/>
    </location>
</feature>
<feature type="domain" description="Restriction endonuclease type IV Mrr" evidence="3">
    <location>
        <begin position="164"/>
        <end position="274"/>
    </location>
</feature>
<keyword evidence="4" id="KW-0378">Hydrolase</keyword>
<feature type="region of interest" description="Disordered" evidence="1">
    <location>
        <begin position="278"/>
        <end position="303"/>
    </location>
</feature>
<feature type="compositionally biased region" description="Low complexity" evidence="1">
    <location>
        <begin position="137"/>
        <end position="149"/>
    </location>
</feature>